<proteinExistence type="predicted"/>
<dbReference type="EMBL" id="RSHK01000008">
    <property type="protein sequence ID" value="MIE69873.1"/>
    <property type="molecule type" value="Genomic_DNA"/>
</dbReference>
<sequence length="63" mass="6951">MIASTAAAIFFLVINIILSPELTIHGIKLTLTIVKIKPVKRFSVKPDCAGIYHAGDSHFLLFR</sequence>
<protein>
    <submittedName>
        <fullName evidence="1">Uncharacterized protein</fullName>
    </submittedName>
</protein>
<name>A0A6C8XYJ4_SALDZ</name>
<evidence type="ECO:0000313" key="1">
    <source>
        <dbReference type="EMBL" id="MIE69873.1"/>
    </source>
</evidence>
<reference evidence="1" key="1">
    <citation type="submission" date="2018-08" db="EMBL/GenBank/DDBJ databases">
        <authorList>
            <consortium name="GenomeTrakr network: Whole genome sequencing for foodborne pathogen traceback"/>
        </authorList>
    </citation>
    <scope>NUCLEOTIDE SEQUENCE [LARGE SCALE GENOMIC DNA]</scope>
    <source>
        <strain evidence="1">FMA0132</strain>
    </source>
</reference>
<dbReference type="AlphaFoldDB" id="A0A6C8XYJ4"/>
<dbReference type="Proteomes" id="UP000885362">
    <property type="component" value="Unassembled WGS sequence"/>
</dbReference>
<gene>
    <name evidence="1" type="ORF">EL06_10475</name>
</gene>
<organism evidence="1">
    <name type="scientific">Salmonella diarizonae</name>
    <dbReference type="NCBI Taxonomy" id="59204"/>
    <lineage>
        <taxon>Bacteria</taxon>
        <taxon>Pseudomonadati</taxon>
        <taxon>Pseudomonadota</taxon>
        <taxon>Gammaproteobacteria</taxon>
        <taxon>Enterobacterales</taxon>
        <taxon>Enterobacteriaceae</taxon>
        <taxon>Salmonella</taxon>
    </lineage>
</organism>
<accession>A0A6C8XYJ4</accession>
<comment type="caution">
    <text evidence="1">The sequence shown here is derived from an EMBL/GenBank/DDBJ whole genome shotgun (WGS) entry which is preliminary data.</text>
</comment>